<dbReference type="AlphaFoldDB" id="A0A2H0WN12"/>
<proteinExistence type="predicted"/>
<dbReference type="Pfam" id="PF12686">
    <property type="entry name" value="DUF3800"/>
    <property type="match status" value="1"/>
</dbReference>
<organism evidence="1 2">
    <name type="scientific">Candidatus Shapirobacteria bacterium CG09_land_8_20_14_0_10_47_13</name>
    <dbReference type="NCBI Taxonomy" id="1974481"/>
    <lineage>
        <taxon>Bacteria</taxon>
        <taxon>Candidatus Shapironibacteriota</taxon>
    </lineage>
</organism>
<reference evidence="2" key="1">
    <citation type="submission" date="2017-09" db="EMBL/GenBank/DDBJ databases">
        <title>Depth-based differentiation of microbial function through sediment-hosted aquifers and enrichment of novel symbionts in the deep terrestrial subsurface.</title>
        <authorList>
            <person name="Probst A.J."/>
            <person name="Ladd B."/>
            <person name="Jarett J.K."/>
            <person name="Geller-Mcgrath D.E."/>
            <person name="Sieber C.M.K."/>
            <person name="Emerson J.B."/>
            <person name="Anantharaman K."/>
            <person name="Thomas B.C."/>
            <person name="Malmstrom R."/>
            <person name="Stieglmeier M."/>
            <person name="Klingl A."/>
            <person name="Woyke T."/>
            <person name="Ryan C.M."/>
            <person name="Banfield J.F."/>
        </authorList>
    </citation>
    <scope>NUCLEOTIDE SEQUENCE [LARGE SCALE GENOMIC DNA]</scope>
</reference>
<dbReference type="InterPro" id="IPR024524">
    <property type="entry name" value="DUF3800"/>
</dbReference>
<evidence type="ECO:0008006" key="3">
    <source>
        <dbReference type="Google" id="ProtNLM"/>
    </source>
</evidence>
<dbReference type="Proteomes" id="UP000230033">
    <property type="component" value="Unassembled WGS sequence"/>
</dbReference>
<accession>A0A2H0WN12</accession>
<gene>
    <name evidence="1" type="ORF">COT65_00985</name>
</gene>
<protein>
    <recommendedName>
        <fullName evidence="3">DUF3800 domain-containing protein</fullName>
    </recommendedName>
</protein>
<evidence type="ECO:0000313" key="1">
    <source>
        <dbReference type="EMBL" id="PIS14034.1"/>
    </source>
</evidence>
<sequence length="209" mass="24282">MRYALIDESGRLYDPKDRILVFTVLATESLVGLDKIIVKAREKISPKGKHKKEKLAEIKFSLTGDKTRQFVLKEIVKRRIKIYALVVDKEGRKIKDDPVNYAVLIFESLKKALSENPKLEHILIDRHFTFITQREKFNNSLRKNLKRQIFIEHLDSQQNPVISLADFIAGAIRYSHVNGDNRFKDIINKAIKKENLASWRKLKQKAASL</sequence>
<evidence type="ECO:0000313" key="2">
    <source>
        <dbReference type="Proteomes" id="UP000230033"/>
    </source>
</evidence>
<comment type="caution">
    <text evidence="1">The sequence shown here is derived from an EMBL/GenBank/DDBJ whole genome shotgun (WGS) entry which is preliminary data.</text>
</comment>
<name>A0A2H0WN12_9BACT</name>
<dbReference type="EMBL" id="PEZJ01000012">
    <property type="protein sequence ID" value="PIS14034.1"/>
    <property type="molecule type" value="Genomic_DNA"/>
</dbReference>